<dbReference type="AlphaFoldDB" id="A0A174IZE2"/>
<evidence type="ECO:0000313" key="2">
    <source>
        <dbReference type="Proteomes" id="UP000095419"/>
    </source>
</evidence>
<protein>
    <recommendedName>
        <fullName evidence="3">Phage integrase SAM-like domain-containing protein</fullName>
    </recommendedName>
</protein>
<dbReference type="Proteomes" id="UP000095419">
    <property type="component" value="Unassembled WGS sequence"/>
</dbReference>
<dbReference type="EMBL" id="CYZF01000007">
    <property type="protein sequence ID" value="CUO90957.1"/>
    <property type="molecule type" value="Genomic_DNA"/>
</dbReference>
<name>A0A174IZE2_BACUN</name>
<organism evidence="1 2">
    <name type="scientific">Bacteroides uniformis</name>
    <dbReference type="NCBI Taxonomy" id="820"/>
    <lineage>
        <taxon>Bacteria</taxon>
        <taxon>Pseudomonadati</taxon>
        <taxon>Bacteroidota</taxon>
        <taxon>Bacteroidia</taxon>
        <taxon>Bacteroidales</taxon>
        <taxon>Bacteroidaceae</taxon>
        <taxon>Bacteroides</taxon>
    </lineage>
</organism>
<evidence type="ECO:0000313" key="1">
    <source>
        <dbReference type="EMBL" id="CUO90957.1"/>
    </source>
</evidence>
<evidence type="ECO:0008006" key="3">
    <source>
        <dbReference type="Google" id="ProtNLM"/>
    </source>
</evidence>
<dbReference type="RefSeq" id="WP_057088840.1">
    <property type="nucleotide sequence ID" value="NZ_CAXKYG010000021.1"/>
</dbReference>
<sequence length="138" mass="16780">MNDYKSIPRNEFFVYCKRAFESFRLSTYMTDRYLRYIEYISQYMEDMNIDYYDLNFSLAFQEKIAKADNSPNQRKSKEYSCALSLIDRFIQGLPYVAQRKKLKTYNFPSNELGDYANKFIEHIKTRKCKNVTLTRWRN</sequence>
<gene>
    <name evidence="1" type="ORF">ERS417307_02715</name>
</gene>
<reference evidence="1 2" key="1">
    <citation type="submission" date="2015-09" db="EMBL/GenBank/DDBJ databases">
        <authorList>
            <consortium name="Pathogen Informatics"/>
        </authorList>
    </citation>
    <scope>NUCLEOTIDE SEQUENCE [LARGE SCALE GENOMIC DNA]</scope>
    <source>
        <strain evidence="1 2">2789STDY5608791</strain>
    </source>
</reference>
<proteinExistence type="predicted"/>
<accession>A0A174IZE2</accession>